<gene>
    <name evidence="1" type="ORF">LCGC14_2753410</name>
</gene>
<organism evidence="1">
    <name type="scientific">marine sediment metagenome</name>
    <dbReference type="NCBI Taxonomy" id="412755"/>
    <lineage>
        <taxon>unclassified sequences</taxon>
        <taxon>metagenomes</taxon>
        <taxon>ecological metagenomes</taxon>
    </lineage>
</organism>
<comment type="caution">
    <text evidence="1">The sequence shown here is derived from an EMBL/GenBank/DDBJ whole genome shotgun (WGS) entry which is preliminary data.</text>
</comment>
<evidence type="ECO:0000313" key="1">
    <source>
        <dbReference type="EMBL" id="KKK87424.1"/>
    </source>
</evidence>
<proteinExistence type="predicted"/>
<reference evidence="1" key="1">
    <citation type="journal article" date="2015" name="Nature">
        <title>Complex archaea that bridge the gap between prokaryotes and eukaryotes.</title>
        <authorList>
            <person name="Spang A."/>
            <person name="Saw J.H."/>
            <person name="Jorgensen S.L."/>
            <person name="Zaremba-Niedzwiedzka K."/>
            <person name="Martijn J."/>
            <person name="Lind A.E."/>
            <person name="van Eijk R."/>
            <person name="Schleper C."/>
            <person name="Guy L."/>
            <person name="Ettema T.J."/>
        </authorList>
    </citation>
    <scope>NUCLEOTIDE SEQUENCE</scope>
</reference>
<sequence>IKYKDRGTWRNSKKTFYYDIGTPDKLAKARKIYG</sequence>
<dbReference type="AlphaFoldDB" id="A0A0F9B9R8"/>
<feature type="non-terminal residue" evidence="1">
    <location>
        <position position="1"/>
    </location>
</feature>
<name>A0A0F9B9R8_9ZZZZ</name>
<accession>A0A0F9B9R8</accession>
<protein>
    <submittedName>
        <fullName evidence="1">Uncharacterized protein</fullName>
    </submittedName>
</protein>
<dbReference type="EMBL" id="LAZR01050409">
    <property type="protein sequence ID" value="KKK87424.1"/>
    <property type="molecule type" value="Genomic_DNA"/>
</dbReference>